<keyword evidence="8" id="KW-1185">Reference proteome</keyword>
<dbReference type="EMBL" id="CP136426">
    <property type="protein sequence ID" value="WOC52713.1"/>
    <property type="molecule type" value="Genomic_DNA"/>
</dbReference>
<evidence type="ECO:0000256" key="2">
    <source>
        <dbReference type="ARBA" id="ARBA00022741"/>
    </source>
</evidence>
<dbReference type="InterPro" id="IPR027417">
    <property type="entry name" value="P-loop_NTPase"/>
</dbReference>
<name>A0AAU0F3R2_9FLAO</name>
<dbReference type="InterPro" id="IPR003593">
    <property type="entry name" value="AAA+_ATPase"/>
</dbReference>
<feature type="domain" description="ABC transporter" evidence="6">
    <location>
        <begin position="8"/>
        <end position="245"/>
    </location>
</feature>
<reference evidence="7" key="1">
    <citation type="submission" date="2023-10" db="EMBL/GenBank/DDBJ databases">
        <title>Characterization and whole genome sequencing of a novel strain of Bergeyella porcorum QD2021 isolated from pig.</title>
        <authorList>
            <person name="Liu G."/>
            <person name="Chen C."/>
            <person name="Han X."/>
        </authorList>
    </citation>
    <scope>NUCLEOTIDE SEQUENCE</scope>
    <source>
        <strain evidence="7">QD2021</strain>
    </source>
</reference>
<evidence type="ECO:0000256" key="1">
    <source>
        <dbReference type="ARBA" id="ARBA00022448"/>
    </source>
</evidence>
<dbReference type="FunFam" id="3.40.50.300:FF:000134">
    <property type="entry name" value="Iron-enterobactin ABC transporter ATP-binding protein"/>
    <property type="match status" value="1"/>
</dbReference>
<dbReference type="KEGG" id="bpor:BPO_2066"/>
<organism evidence="7 8">
    <name type="scientific">Bergeyella porcorum</name>
    <dbReference type="NCBI Taxonomy" id="1735111"/>
    <lineage>
        <taxon>Bacteria</taxon>
        <taxon>Pseudomonadati</taxon>
        <taxon>Bacteroidota</taxon>
        <taxon>Flavobacteriia</taxon>
        <taxon>Flavobacteriales</taxon>
        <taxon>Weeksellaceae</taxon>
        <taxon>Bergeyella</taxon>
    </lineage>
</organism>
<dbReference type="PROSITE" id="PS50893">
    <property type="entry name" value="ABC_TRANSPORTER_2"/>
    <property type="match status" value="1"/>
</dbReference>
<dbReference type="Proteomes" id="UP001432059">
    <property type="component" value="Chromosome"/>
</dbReference>
<evidence type="ECO:0000313" key="8">
    <source>
        <dbReference type="Proteomes" id="UP001432059"/>
    </source>
</evidence>
<protein>
    <submittedName>
        <fullName evidence="7">ABC-type cobalamin/Fe3+-siderophore transport system, ATPase component</fullName>
    </submittedName>
</protein>
<dbReference type="SMART" id="SM00382">
    <property type="entry name" value="AAA"/>
    <property type="match status" value="1"/>
</dbReference>
<dbReference type="Gene3D" id="3.40.50.300">
    <property type="entry name" value="P-loop containing nucleotide triphosphate hydrolases"/>
    <property type="match status" value="1"/>
</dbReference>
<comment type="function">
    <text evidence="5">Part of the ABC transporter complex HmuTUV involved in hemin import. Responsible for energy coupling to the transport system.</text>
</comment>
<dbReference type="InterPro" id="IPR003439">
    <property type="entry name" value="ABC_transporter-like_ATP-bd"/>
</dbReference>
<dbReference type="CDD" id="cd03214">
    <property type="entry name" value="ABC_Iron-Siderophores_B12_Hemin"/>
    <property type="match status" value="1"/>
</dbReference>
<keyword evidence="4" id="KW-1278">Translocase</keyword>
<keyword evidence="3" id="KW-0067">ATP-binding</keyword>
<keyword evidence="1" id="KW-0813">Transport</keyword>
<accession>A0AAU0F3R2</accession>
<dbReference type="SUPFAM" id="SSF52540">
    <property type="entry name" value="P-loop containing nucleoside triphosphate hydrolases"/>
    <property type="match status" value="1"/>
</dbReference>
<evidence type="ECO:0000256" key="3">
    <source>
        <dbReference type="ARBA" id="ARBA00022840"/>
    </source>
</evidence>
<dbReference type="GO" id="GO:0016887">
    <property type="term" value="F:ATP hydrolysis activity"/>
    <property type="evidence" value="ECO:0007669"/>
    <property type="project" value="InterPro"/>
</dbReference>
<proteinExistence type="predicted"/>
<dbReference type="GO" id="GO:0005524">
    <property type="term" value="F:ATP binding"/>
    <property type="evidence" value="ECO:0007669"/>
    <property type="project" value="UniProtKB-KW"/>
</dbReference>
<evidence type="ECO:0000256" key="5">
    <source>
        <dbReference type="ARBA" id="ARBA00037066"/>
    </source>
</evidence>
<dbReference type="PANTHER" id="PTHR42794:SF1">
    <property type="entry name" value="HEMIN IMPORT ATP-BINDING PROTEIN HMUV"/>
    <property type="match status" value="1"/>
</dbReference>
<keyword evidence="2" id="KW-0547">Nucleotide-binding</keyword>
<dbReference type="PROSITE" id="PS00211">
    <property type="entry name" value="ABC_TRANSPORTER_1"/>
    <property type="match status" value="1"/>
</dbReference>
<dbReference type="Pfam" id="PF00005">
    <property type="entry name" value="ABC_tran"/>
    <property type="match status" value="1"/>
</dbReference>
<dbReference type="PANTHER" id="PTHR42794">
    <property type="entry name" value="HEMIN IMPORT ATP-BINDING PROTEIN HMUV"/>
    <property type="match status" value="1"/>
</dbReference>
<gene>
    <name evidence="7" type="ORF">BPO_2066</name>
</gene>
<dbReference type="InterPro" id="IPR017871">
    <property type="entry name" value="ABC_transporter-like_CS"/>
</dbReference>
<dbReference type="RefSeq" id="WP_327984066.1">
    <property type="nucleotide sequence ID" value="NZ_CP136426.1"/>
</dbReference>
<dbReference type="AlphaFoldDB" id="A0AAU0F3R2"/>
<sequence length="267" mass="30104">MKESENAIEVHQLSASYGDVKVLSEVEVAFPSGKFSVLLGANGSGKSTLFKILSGLLKADGGEIKFFGKAKSEILKQYQKNENTSLLGFLTQSFSSIFPFTAKEIMLTGRASYSRFSSSAKDWEKVQQVAQQLEIEHLLERPFHHLSGGQQQMVLIGRILVQNPRIILLDEPTNHLDLPHQHHLLHRLKTLKEQGYTVIAIMHDPVLAHQYADEVFYLKDQKILGSTLSTAPHLDFLQQVYEMDFELIETREGKRLFVVPLTSVQKA</sequence>
<evidence type="ECO:0000313" key="7">
    <source>
        <dbReference type="EMBL" id="WOC52713.1"/>
    </source>
</evidence>
<evidence type="ECO:0000259" key="6">
    <source>
        <dbReference type="PROSITE" id="PS50893"/>
    </source>
</evidence>
<evidence type="ECO:0000256" key="4">
    <source>
        <dbReference type="ARBA" id="ARBA00022967"/>
    </source>
</evidence>